<dbReference type="RefSeq" id="WP_013415774.1">
    <property type="nucleotide sequence ID" value="NC_014659.1"/>
</dbReference>
<keyword evidence="2" id="KW-1003">Cell membrane</keyword>
<reference evidence="7" key="1">
    <citation type="journal article" date="2010" name="PLoS Genet.">
        <title>The genome of a pathogenic rhodococcus: cooptive virulence underpinned by key gene acquisitions.</title>
        <authorList>
            <person name="Letek M."/>
            <person name="Gonzalez P."/>
            <person name="Macarthur I."/>
            <person name="Rodriguez H."/>
            <person name="Freeman T.C."/>
            <person name="Valero-Rello A."/>
            <person name="Blanco M."/>
            <person name="Buckley T."/>
            <person name="Cherevach I."/>
            <person name="Fahey R."/>
            <person name="Hapeshi A."/>
            <person name="Holdstock J."/>
            <person name="Leadon D."/>
            <person name="Navas J."/>
            <person name="Ocampo A."/>
            <person name="Quail M.A."/>
            <person name="Sanders M."/>
            <person name="Scortti M.M."/>
            <person name="Prescott J.F."/>
            <person name="Fogarty U."/>
            <person name="Meijer W.G."/>
            <person name="Parkhill J."/>
            <person name="Bentley S.D."/>
            <person name="Vazquez-Boland J.A."/>
        </authorList>
    </citation>
    <scope>NUCLEOTIDE SEQUENCE [LARGE SCALE GENOMIC DNA]</scope>
    <source>
        <strain evidence="7 8">103S</strain>
    </source>
</reference>
<dbReference type="KEGG" id="req:REQ_19560"/>
<feature type="transmembrane region" description="Helical" evidence="6">
    <location>
        <begin position="97"/>
        <end position="118"/>
    </location>
</feature>
<dbReference type="PANTHER" id="PTHR34857:SF2">
    <property type="entry name" value="SLL0384 PROTEIN"/>
    <property type="match status" value="1"/>
</dbReference>
<evidence type="ECO:0000256" key="4">
    <source>
        <dbReference type="ARBA" id="ARBA00022989"/>
    </source>
</evidence>
<feature type="transmembrane region" description="Helical" evidence="6">
    <location>
        <begin position="20"/>
        <end position="37"/>
    </location>
</feature>
<gene>
    <name evidence="7" type="ordered locus">REQ_19560</name>
</gene>
<evidence type="ECO:0000256" key="6">
    <source>
        <dbReference type="SAM" id="Phobius"/>
    </source>
</evidence>
<dbReference type="CDD" id="cd16914">
    <property type="entry name" value="EcfT"/>
    <property type="match status" value="1"/>
</dbReference>
<dbReference type="InterPro" id="IPR051611">
    <property type="entry name" value="ECF_transporter_component"/>
</dbReference>
<dbReference type="AlphaFoldDB" id="A0A3S5Y645"/>
<keyword evidence="5 6" id="KW-0472">Membrane</keyword>
<evidence type="ECO:0000256" key="2">
    <source>
        <dbReference type="ARBA" id="ARBA00022475"/>
    </source>
</evidence>
<keyword evidence="3 6" id="KW-0812">Transmembrane</keyword>
<dbReference type="GO" id="GO:0005886">
    <property type="term" value="C:plasma membrane"/>
    <property type="evidence" value="ECO:0007669"/>
    <property type="project" value="UniProtKB-ARBA"/>
</dbReference>
<keyword evidence="4 6" id="KW-1133">Transmembrane helix</keyword>
<dbReference type="EMBL" id="FN563149">
    <property type="protein sequence ID" value="CBH48018.1"/>
    <property type="molecule type" value="Genomic_DNA"/>
</dbReference>
<evidence type="ECO:0000313" key="7">
    <source>
        <dbReference type="EMBL" id="CBH48018.1"/>
    </source>
</evidence>
<sequence length="201" mass="21276">MTTLGLYTPGTSLLHRLSPGVKLVAMVLAITSVTILVREPWHLVPAIVVVAALYAVARIRARVALAQLRPLLWALVFIGAFQVIFTGWARATVVCGTIVLAVSLAALVTLTTRVTDMLDTVSRALHPLRRIGVNPERAGLVLAMTLRCIPLLTGIVQQVSDARKARGLGFSLRALAVPAVVSALMTAEAMGDALAARGVDD</sequence>
<protein>
    <submittedName>
        <fullName evidence="7">Cobalt ABC transporter solute binding subunit</fullName>
    </submittedName>
</protein>
<evidence type="ECO:0000313" key="8">
    <source>
        <dbReference type="Proteomes" id="UP000006892"/>
    </source>
</evidence>
<evidence type="ECO:0000256" key="3">
    <source>
        <dbReference type="ARBA" id="ARBA00022692"/>
    </source>
</evidence>
<comment type="subcellular location">
    <subcellularLocation>
        <location evidence="1">Membrane</location>
        <topology evidence="1">Multi-pass membrane protein</topology>
    </subcellularLocation>
</comment>
<organism evidence="7">
    <name type="scientific">Rhodococcus hoagii (strain 103S)</name>
    <name type="common">Rhodococcus equi</name>
    <dbReference type="NCBI Taxonomy" id="685727"/>
    <lineage>
        <taxon>Bacteria</taxon>
        <taxon>Bacillati</taxon>
        <taxon>Actinomycetota</taxon>
        <taxon>Actinomycetes</taxon>
        <taxon>Mycobacteriales</taxon>
        <taxon>Nocardiaceae</taxon>
        <taxon>Prescottella</taxon>
    </lineage>
</organism>
<feature type="transmembrane region" description="Helical" evidence="6">
    <location>
        <begin position="71"/>
        <end position="91"/>
    </location>
</feature>
<evidence type="ECO:0000256" key="5">
    <source>
        <dbReference type="ARBA" id="ARBA00023136"/>
    </source>
</evidence>
<feature type="transmembrane region" description="Helical" evidence="6">
    <location>
        <begin position="43"/>
        <end position="59"/>
    </location>
</feature>
<accession>A0A3S5Y645</accession>
<dbReference type="InterPro" id="IPR003339">
    <property type="entry name" value="ABC/ECF_trnsptr_transmembrane"/>
</dbReference>
<dbReference type="PANTHER" id="PTHR34857">
    <property type="entry name" value="SLL0384 PROTEIN"/>
    <property type="match status" value="1"/>
</dbReference>
<name>A0A3S5Y645_RHOH1</name>
<dbReference type="Proteomes" id="UP001154400">
    <property type="component" value="Chromosome"/>
</dbReference>
<proteinExistence type="predicted"/>
<evidence type="ECO:0000256" key="1">
    <source>
        <dbReference type="ARBA" id="ARBA00004141"/>
    </source>
</evidence>
<dbReference type="Pfam" id="PF02361">
    <property type="entry name" value="CbiQ"/>
    <property type="match status" value="1"/>
</dbReference>